<organism evidence="14 15">
    <name type="scientific">Flavisphingopyxis soli</name>
    <dbReference type="NCBI Taxonomy" id="2601267"/>
    <lineage>
        <taxon>Bacteria</taxon>
        <taxon>Pseudomonadati</taxon>
        <taxon>Pseudomonadota</taxon>
        <taxon>Alphaproteobacteria</taxon>
        <taxon>Sphingomonadales</taxon>
        <taxon>Sphingopyxidaceae</taxon>
        <taxon>Flavisphingopyxis</taxon>
    </lineage>
</organism>
<keyword evidence="6 12" id="KW-0812">Transmembrane</keyword>
<dbReference type="GO" id="GO:0015627">
    <property type="term" value="C:type II protein secretion system complex"/>
    <property type="evidence" value="ECO:0007669"/>
    <property type="project" value="InterPro"/>
</dbReference>
<evidence type="ECO:0000256" key="3">
    <source>
        <dbReference type="ARBA" id="ARBA00022475"/>
    </source>
</evidence>
<dbReference type="Pfam" id="PF12019">
    <property type="entry name" value="GspH"/>
    <property type="match status" value="1"/>
</dbReference>
<evidence type="ECO:0000256" key="10">
    <source>
        <dbReference type="ARBA" id="ARBA00030775"/>
    </source>
</evidence>
<feature type="transmembrane region" description="Helical" evidence="12">
    <location>
        <begin position="33"/>
        <end position="57"/>
    </location>
</feature>
<reference evidence="14 15" key="1">
    <citation type="submission" date="2019-08" db="EMBL/GenBank/DDBJ databases">
        <title>Sphingorhabdus soil sp. nov., isolated from arctic soil.</title>
        <authorList>
            <person name="Liu Y."/>
        </authorList>
    </citation>
    <scope>NUCLEOTIDE SEQUENCE [LARGE SCALE GENOMIC DNA]</scope>
    <source>
        <strain evidence="14 15">D-2Q-5-6</strain>
    </source>
</reference>
<keyword evidence="4" id="KW-0488">Methylation</keyword>
<evidence type="ECO:0000256" key="5">
    <source>
        <dbReference type="ARBA" id="ARBA00022519"/>
    </source>
</evidence>
<evidence type="ECO:0000313" key="15">
    <source>
        <dbReference type="Proteomes" id="UP000321129"/>
    </source>
</evidence>
<evidence type="ECO:0000256" key="8">
    <source>
        <dbReference type="ARBA" id="ARBA00023136"/>
    </source>
</evidence>
<dbReference type="GO" id="GO:0015628">
    <property type="term" value="P:protein secretion by the type II secretion system"/>
    <property type="evidence" value="ECO:0007669"/>
    <property type="project" value="InterPro"/>
</dbReference>
<dbReference type="InterPro" id="IPR045584">
    <property type="entry name" value="Pilin-like"/>
</dbReference>
<dbReference type="InterPro" id="IPR022346">
    <property type="entry name" value="T2SS_GspH"/>
</dbReference>
<keyword evidence="7 12" id="KW-1133">Transmembrane helix</keyword>
<dbReference type="RefSeq" id="WP_147122379.1">
    <property type="nucleotide sequence ID" value="NZ_VOPY01000001.1"/>
</dbReference>
<dbReference type="Proteomes" id="UP000321129">
    <property type="component" value="Unassembled WGS sequence"/>
</dbReference>
<evidence type="ECO:0000256" key="4">
    <source>
        <dbReference type="ARBA" id="ARBA00022481"/>
    </source>
</evidence>
<comment type="subcellular location">
    <subcellularLocation>
        <location evidence="1">Cell inner membrane</location>
        <topology evidence="1">Single-pass membrane protein</topology>
    </subcellularLocation>
</comment>
<feature type="region of interest" description="Disordered" evidence="11">
    <location>
        <begin position="1"/>
        <end position="28"/>
    </location>
</feature>
<evidence type="ECO:0000256" key="2">
    <source>
        <dbReference type="ARBA" id="ARBA00021549"/>
    </source>
</evidence>
<dbReference type="EMBL" id="VOPY01000001">
    <property type="protein sequence ID" value="TXC74332.1"/>
    <property type="molecule type" value="Genomic_DNA"/>
</dbReference>
<dbReference type="InterPro" id="IPR012902">
    <property type="entry name" value="N_methyl_site"/>
</dbReference>
<dbReference type="GO" id="GO:0005886">
    <property type="term" value="C:plasma membrane"/>
    <property type="evidence" value="ECO:0007669"/>
    <property type="project" value="UniProtKB-SubCell"/>
</dbReference>
<dbReference type="SUPFAM" id="SSF54523">
    <property type="entry name" value="Pili subunits"/>
    <property type="match status" value="1"/>
</dbReference>
<protein>
    <recommendedName>
        <fullName evidence="2">Type II secretion system protein H</fullName>
    </recommendedName>
    <alternativeName>
        <fullName evidence="10">General secretion pathway protein H</fullName>
    </alternativeName>
</protein>
<keyword evidence="15" id="KW-1185">Reference proteome</keyword>
<evidence type="ECO:0000259" key="13">
    <source>
        <dbReference type="Pfam" id="PF12019"/>
    </source>
</evidence>
<evidence type="ECO:0000256" key="11">
    <source>
        <dbReference type="SAM" id="MobiDB-lite"/>
    </source>
</evidence>
<feature type="domain" description="General secretion pathway GspH" evidence="13">
    <location>
        <begin position="68"/>
        <end position="165"/>
    </location>
</feature>
<evidence type="ECO:0000313" key="14">
    <source>
        <dbReference type="EMBL" id="TXC74332.1"/>
    </source>
</evidence>
<gene>
    <name evidence="14" type="primary">gspH</name>
    <name evidence="14" type="ORF">FSZ31_06455</name>
</gene>
<dbReference type="Gene3D" id="3.55.40.10">
    <property type="entry name" value="minor pseudopilin epsh domain"/>
    <property type="match status" value="1"/>
</dbReference>
<evidence type="ECO:0000256" key="7">
    <source>
        <dbReference type="ARBA" id="ARBA00022989"/>
    </source>
</evidence>
<dbReference type="PROSITE" id="PS00409">
    <property type="entry name" value="PROKAR_NTER_METHYL"/>
    <property type="match status" value="1"/>
</dbReference>
<dbReference type="InterPro" id="IPR002416">
    <property type="entry name" value="T2SS_protein-GspH"/>
</dbReference>
<comment type="similarity">
    <text evidence="9">Belongs to the GSP H family.</text>
</comment>
<dbReference type="AlphaFoldDB" id="A0A5C6UM62"/>
<dbReference type="PRINTS" id="PR00885">
    <property type="entry name" value="BCTERIALGSPH"/>
</dbReference>
<keyword evidence="5" id="KW-0997">Cell inner membrane</keyword>
<accession>A0A5C6UM62</accession>
<name>A0A5C6UM62_9SPHN</name>
<dbReference type="NCBIfam" id="TIGR02532">
    <property type="entry name" value="IV_pilin_GFxxxE"/>
    <property type="match status" value="1"/>
</dbReference>
<evidence type="ECO:0000256" key="6">
    <source>
        <dbReference type="ARBA" id="ARBA00022692"/>
    </source>
</evidence>
<keyword evidence="8 12" id="KW-0472">Membrane</keyword>
<comment type="caution">
    <text evidence="14">The sequence shown here is derived from an EMBL/GenBank/DDBJ whole genome shotgun (WGS) entry which is preliminary data.</text>
</comment>
<proteinExistence type="inferred from homology"/>
<dbReference type="OrthoDB" id="7189369at2"/>
<dbReference type="Pfam" id="PF07963">
    <property type="entry name" value="N_methyl"/>
    <property type="match status" value="1"/>
</dbReference>
<evidence type="ECO:0000256" key="1">
    <source>
        <dbReference type="ARBA" id="ARBA00004377"/>
    </source>
</evidence>
<keyword evidence="3" id="KW-1003">Cell membrane</keyword>
<sequence length="172" mass="18289">MAHCAALSAQRPRHAGQRPCGRWSEHGRSSEHGFTLVELMVVMAVMALMAGAVVLTIGSNRGDLSETTSRFASRIAAARDEAIVGGRPVAVWISPSGYGFERYGDGRWQAFEQKPFEAHDWGKGLSATSGEGRSRIAFDTVGLPDSGWVVSISDGDRRASVGLASNGDVAVE</sequence>
<evidence type="ECO:0000256" key="9">
    <source>
        <dbReference type="ARBA" id="ARBA00025772"/>
    </source>
</evidence>
<evidence type="ECO:0000256" key="12">
    <source>
        <dbReference type="SAM" id="Phobius"/>
    </source>
</evidence>